<sequence>MQLILYVNALNSLSHQHKFSLLYLNCGKQINPAKQFQIKPISRGKIKAMASKRLHAKHWKMFVVLLCICGALMLLRWASMIFG</sequence>
<evidence type="ECO:0008006" key="4">
    <source>
        <dbReference type="Google" id="ProtNLM"/>
    </source>
</evidence>
<keyword evidence="1" id="KW-0472">Membrane</keyword>
<feature type="transmembrane region" description="Helical" evidence="1">
    <location>
        <begin position="59"/>
        <end position="78"/>
    </location>
</feature>
<keyword evidence="1" id="KW-1133">Transmembrane helix</keyword>
<evidence type="ECO:0000313" key="2">
    <source>
        <dbReference type="EMBL" id="QAX78422.1"/>
    </source>
</evidence>
<organism evidence="2 3">
    <name type="scientific">Yersinia hibernica</name>
    <dbReference type="NCBI Taxonomy" id="2339259"/>
    <lineage>
        <taxon>Bacteria</taxon>
        <taxon>Pseudomonadati</taxon>
        <taxon>Pseudomonadota</taxon>
        <taxon>Gammaproteobacteria</taxon>
        <taxon>Enterobacterales</taxon>
        <taxon>Yersiniaceae</taxon>
        <taxon>Yersinia</taxon>
    </lineage>
</organism>
<dbReference type="Proteomes" id="UP000288804">
    <property type="component" value="Chromosome"/>
</dbReference>
<evidence type="ECO:0000313" key="3">
    <source>
        <dbReference type="Proteomes" id="UP000288804"/>
    </source>
</evidence>
<reference evidence="3" key="1">
    <citation type="submission" date="2018-09" db="EMBL/GenBank/DDBJ databases">
        <title>Yersinia hibernicus sp. nov.</title>
        <authorList>
            <person name="Nguyen S.V."/>
            <person name="Mundanda D.M."/>
            <person name="Anes J."/>
            <person name="Fanning S."/>
        </authorList>
    </citation>
    <scope>NUCLEOTIDE SEQUENCE [LARGE SCALE GENOMIC DNA]</scope>
    <source>
        <strain evidence="3">CFS1934</strain>
    </source>
</reference>
<gene>
    <name evidence="2" type="ORF">D5F51_07530</name>
</gene>
<accession>A0ABX5QYG0</accession>
<protein>
    <recommendedName>
        <fullName evidence="4">Transmembrane protein</fullName>
    </recommendedName>
</protein>
<name>A0ABX5QYG0_9GAMM</name>
<keyword evidence="1" id="KW-0812">Transmembrane</keyword>
<keyword evidence="3" id="KW-1185">Reference proteome</keyword>
<dbReference type="InterPro" id="IPR048084">
    <property type="entry name" value="YniD-like"/>
</dbReference>
<evidence type="ECO:0000256" key="1">
    <source>
        <dbReference type="SAM" id="Phobius"/>
    </source>
</evidence>
<proteinExistence type="predicted"/>
<dbReference type="NCBIfam" id="NF041491">
    <property type="entry name" value="membrane_YniD"/>
    <property type="match status" value="1"/>
</dbReference>
<dbReference type="EMBL" id="CP032487">
    <property type="protein sequence ID" value="QAX78422.1"/>
    <property type="molecule type" value="Genomic_DNA"/>
</dbReference>